<dbReference type="InterPro" id="IPR011919">
    <property type="entry name" value="Cell_div_ZipA"/>
</dbReference>
<dbReference type="GO" id="GO:0000917">
    <property type="term" value="P:division septum assembly"/>
    <property type="evidence" value="ECO:0007669"/>
    <property type="project" value="TreeGrafter"/>
</dbReference>
<dbReference type="Gene3D" id="3.30.1400.10">
    <property type="entry name" value="ZipA, C-terminal FtsZ-binding domain"/>
    <property type="match status" value="1"/>
</dbReference>
<evidence type="ECO:0000256" key="7">
    <source>
        <dbReference type="ARBA" id="ARBA00023306"/>
    </source>
</evidence>
<comment type="function">
    <text evidence="8">Essential cell division protein that stabilizes the FtsZ protofilaments by cross-linking them and that serves as a cytoplasmic membrane anchor for the Z ring. Also required for the recruitment to the septal ring of downstream cell division proteins.</text>
</comment>
<dbReference type="SMART" id="SM00771">
    <property type="entry name" value="ZipA_C"/>
    <property type="match status" value="1"/>
</dbReference>
<evidence type="ECO:0000256" key="10">
    <source>
        <dbReference type="SAM" id="Phobius"/>
    </source>
</evidence>
<dbReference type="Proteomes" id="UP000824150">
    <property type="component" value="Unassembled WGS sequence"/>
</dbReference>
<evidence type="ECO:0000256" key="2">
    <source>
        <dbReference type="ARBA" id="ARBA00022519"/>
    </source>
</evidence>
<dbReference type="EMBL" id="JAHLFG010000085">
    <property type="protein sequence ID" value="MBU3827357.1"/>
    <property type="molecule type" value="Genomic_DNA"/>
</dbReference>
<keyword evidence="7 8" id="KW-0131">Cell cycle</keyword>
<comment type="subcellular location">
    <subcellularLocation>
        <location evidence="9">Cell inner membrane</location>
        <topology evidence="9">Single-pass type I membrane protein</topology>
    </subcellularLocation>
</comment>
<keyword evidence="4 9" id="KW-0812">Transmembrane</keyword>
<evidence type="ECO:0000256" key="9">
    <source>
        <dbReference type="RuleBase" id="RU003613"/>
    </source>
</evidence>
<keyword evidence="2 9" id="KW-0997">Cell inner membrane</keyword>
<dbReference type="GO" id="GO:0032153">
    <property type="term" value="C:cell division site"/>
    <property type="evidence" value="ECO:0007669"/>
    <property type="project" value="TreeGrafter"/>
</dbReference>
<feature type="domain" description="ZipA C-terminal FtsZ-binding" evidence="11">
    <location>
        <begin position="110"/>
        <end position="239"/>
    </location>
</feature>
<evidence type="ECO:0000256" key="6">
    <source>
        <dbReference type="ARBA" id="ARBA00023136"/>
    </source>
</evidence>
<feature type="transmembrane region" description="Helical" evidence="10">
    <location>
        <begin position="12"/>
        <end position="30"/>
    </location>
</feature>
<evidence type="ECO:0000313" key="12">
    <source>
        <dbReference type="EMBL" id="MBU3827357.1"/>
    </source>
</evidence>
<dbReference type="InterPro" id="IPR007449">
    <property type="entry name" value="ZipA_FtsZ-bd_C"/>
</dbReference>
<reference evidence="12" key="1">
    <citation type="journal article" date="2021" name="PeerJ">
        <title>Extensive microbial diversity within the chicken gut microbiome revealed by metagenomics and culture.</title>
        <authorList>
            <person name="Gilroy R."/>
            <person name="Ravi A."/>
            <person name="Getino M."/>
            <person name="Pursley I."/>
            <person name="Horton D.L."/>
            <person name="Alikhan N.F."/>
            <person name="Baker D."/>
            <person name="Gharbi K."/>
            <person name="Hall N."/>
            <person name="Watson M."/>
            <person name="Adriaenssens E.M."/>
            <person name="Foster-Nyarko E."/>
            <person name="Jarju S."/>
            <person name="Secka A."/>
            <person name="Antonio M."/>
            <person name="Oren A."/>
            <person name="Chaudhuri R.R."/>
            <person name="La Ragione R."/>
            <person name="Hildebrand F."/>
            <person name="Pallen M.J."/>
        </authorList>
    </citation>
    <scope>NUCLEOTIDE SEQUENCE</scope>
    <source>
        <strain evidence="12">687</strain>
    </source>
</reference>
<keyword evidence="5 10" id="KW-1133">Transmembrane helix</keyword>
<reference evidence="12" key="2">
    <citation type="submission" date="2021-04" db="EMBL/GenBank/DDBJ databases">
        <authorList>
            <person name="Gilroy R."/>
        </authorList>
    </citation>
    <scope>NUCLEOTIDE SEQUENCE</scope>
    <source>
        <strain evidence="12">687</strain>
    </source>
</reference>
<name>A0A9E2NSQ2_9GAMM</name>
<evidence type="ECO:0000259" key="11">
    <source>
        <dbReference type="SMART" id="SM00771"/>
    </source>
</evidence>
<proteinExistence type="inferred from homology"/>
<keyword evidence="1 9" id="KW-1003">Cell membrane</keyword>
<sequence>MSFFSDPSALVLIVGAIAIVAFVVHGLWFSGKPENRKLNQADRRDDEIRNSSEIGKVRIVSTDVPLKSAATATANPQAASEVPLPQSPVIEEITQEAAAQLEREQEQKKLPQTIEINLVAPAQNPYRGEDIEALCAQYGILRGEHDIYYVYENPQERVNEVFRICSLKTPFYFPQEMAGFTTPAIALYMNLPERGKASSYFKAMLTAVDIFTSTLGGSMEDNYHRPYTQEMFQDLENKLQEYDAKA</sequence>
<gene>
    <name evidence="12" type="ORF">IAA31_07725</name>
</gene>
<dbReference type="SUPFAM" id="SSF64383">
    <property type="entry name" value="Cell-division protein ZipA, C-terminal domain"/>
    <property type="match status" value="1"/>
</dbReference>
<dbReference type="PANTHER" id="PTHR38685">
    <property type="entry name" value="CELL DIVISION PROTEIN ZIPA"/>
    <property type="match status" value="1"/>
</dbReference>
<dbReference type="PANTHER" id="PTHR38685:SF1">
    <property type="entry name" value="CELL DIVISION PROTEIN ZIPA"/>
    <property type="match status" value="1"/>
</dbReference>
<organism evidence="12 13">
    <name type="scientific">Candidatus Anaerobiospirillum merdipullorum</name>
    <dbReference type="NCBI Taxonomy" id="2838450"/>
    <lineage>
        <taxon>Bacteria</taxon>
        <taxon>Pseudomonadati</taxon>
        <taxon>Pseudomonadota</taxon>
        <taxon>Gammaproteobacteria</taxon>
        <taxon>Aeromonadales</taxon>
        <taxon>Succinivibrionaceae</taxon>
        <taxon>Anaerobiospirillum</taxon>
    </lineage>
</organism>
<dbReference type="AlphaFoldDB" id="A0A9E2NSQ2"/>
<comment type="similarity">
    <text evidence="8">Belongs to the ZipA family.</text>
</comment>
<comment type="caution">
    <text evidence="12">The sequence shown here is derived from an EMBL/GenBank/DDBJ whole genome shotgun (WGS) entry which is preliminary data.</text>
</comment>
<dbReference type="InterPro" id="IPR036765">
    <property type="entry name" value="ZipA_FtsZ-bd_C_sf"/>
</dbReference>
<evidence type="ECO:0000313" key="13">
    <source>
        <dbReference type="Proteomes" id="UP000824150"/>
    </source>
</evidence>
<evidence type="ECO:0000256" key="1">
    <source>
        <dbReference type="ARBA" id="ARBA00022475"/>
    </source>
</evidence>
<evidence type="ECO:0000256" key="3">
    <source>
        <dbReference type="ARBA" id="ARBA00022618"/>
    </source>
</evidence>
<accession>A0A9E2NSQ2</accession>
<protein>
    <recommendedName>
        <fullName evidence="8">Cell division protein ZipA</fullName>
    </recommendedName>
</protein>
<evidence type="ECO:0000256" key="8">
    <source>
        <dbReference type="RuleBase" id="RU003612"/>
    </source>
</evidence>
<keyword evidence="6 9" id="KW-0472">Membrane</keyword>
<keyword evidence="3 8" id="KW-0132">Cell division</keyword>
<dbReference type="GO" id="GO:0005886">
    <property type="term" value="C:plasma membrane"/>
    <property type="evidence" value="ECO:0007669"/>
    <property type="project" value="UniProtKB-SubCell"/>
</dbReference>
<evidence type="ECO:0000256" key="4">
    <source>
        <dbReference type="ARBA" id="ARBA00022692"/>
    </source>
</evidence>
<dbReference type="Pfam" id="PF04354">
    <property type="entry name" value="ZipA_C"/>
    <property type="match status" value="1"/>
</dbReference>
<evidence type="ECO:0000256" key="5">
    <source>
        <dbReference type="ARBA" id="ARBA00022989"/>
    </source>
</evidence>